<dbReference type="AlphaFoldDB" id="A0A7W5VIE7"/>
<dbReference type="EMBL" id="JACIBV010000001">
    <property type="protein sequence ID" value="MBB3728387.1"/>
    <property type="molecule type" value="Genomic_DNA"/>
</dbReference>
<organism evidence="1 2">
    <name type="scientific">Nonomuraea dietziae</name>
    <dbReference type="NCBI Taxonomy" id="65515"/>
    <lineage>
        <taxon>Bacteria</taxon>
        <taxon>Bacillati</taxon>
        <taxon>Actinomycetota</taxon>
        <taxon>Actinomycetes</taxon>
        <taxon>Streptosporangiales</taxon>
        <taxon>Streptosporangiaceae</taxon>
        <taxon>Nonomuraea</taxon>
    </lineage>
</organism>
<name>A0A7W5VIE7_9ACTN</name>
<evidence type="ECO:0000313" key="2">
    <source>
        <dbReference type="Proteomes" id="UP000579945"/>
    </source>
</evidence>
<sequence>MDELIGANPVFLALLGAEQYFPCGGIEISNIHKDGVLRRDRVRREVWDGHVVLQAAVLVDRLTIYAYFSR</sequence>
<proteinExistence type="predicted"/>
<gene>
    <name evidence="1" type="ORF">FHR33_004247</name>
</gene>
<evidence type="ECO:0000313" key="1">
    <source>
        <dbReference type="EMBL" id="MBB3728387.1"/>
    </source>
</evidence>
<dbReference type="RefSeq" id="WP_246453665.1">
    <property type="nucleotide sequence ID" value="NZ_JACIBV010000001.1"/>
</dbReference>
<comment type="caution">
    <text evidence="1">The sequence shown here is derived from an EMBL/GenBank/DDBJ whole genome shotgun (WGS) entry which is preliminary data.</text>
</comment>
<accession>A0A7W5VIE7</accession>
<reference evidence="1 2" key="1">
    <citation type="submission" date="2020-08" db="EMBL/GenBank/DDBJ databases">
        <title>Sequencing the genomes of 1000 actinobacteria strains.</title>
        <authorList>
            <person name="Klenk H.-P."/>
        </authorList>
    </citation>
    <scope>NUCLEOTIDE SEQUENCE [LARGE SCALE GENOMIC DNA]</scope>
    <source>
        <strain evidence="1 2">DSM 44320</strain>
    </source>
</reference>
<dbReference type="GeneID" id="95396158"/>
<dbReference type="Proteomes" id="UP000579945">
    <property type="component" value="Unassembled WGS sequence"/>
</dbReference>
<protein>
    <submittedName>
        <fullName evidence="1">Uncharacterized protein</fullName>
    </submittedName>
</protein>
<keyword evidence="2" id="KW-1185">Reference proteome</keyword>